<dbReference type="Proteomes" id="UP001523392">
    <property type="component" value="Unassembled WGS sequence"/>
</dbReference>
<comment type="cofactor">
    <cofactor evidence="1">
        <name>pyridoxal 5'-phosphate</name>
        <dbReference type="ChEBI" id="CHEBI:597326"/>
    </cofactor>
</comment>
<dbReference type="PIRSF" id="PIRSF000521">
    <property type="entry name" value="Transaminase_4ab_Lys_Orn"/>
    <property type="match status" value="1"/>
</dbReference>
<dbReference type="PANTHER" id="PTHR43094:SF1">
    <property type="entry name" value="AMINOTRANSFERASE CLASS-III"/>
    <property type="match status" value="1"/>
</dbReference>
<evidence type="ECO:0000256" key="2">
    <source>
        <dbReference type="ARBA" id="ARBA00008954"/>
    </source>
</evidence>
<dbReference type="Gene3D" id="3.40.640.10">
    <property type="entry name" value="Type I PLP-dependent aspartate aminotransferase-like (Major domain)"/>
    <property type="match status" value="1"/>
</dbReference>
<dbReference type="InterPro" id="IPR015424">
    <property type="entry name" value="PyrdxlP-dep_Trfase"/>
</dbReference>
<reference evidence="5 6" key="1">
    <citation type="submission" date="2021-12" db="EMBL/GenBank/DDBJ databases">
        <title>Siccirubricoccus leaddurans sp. nov., a high concentration Zn2+ tolerance bacterium.</title>
        <authorList>
            <person name="Cao Y."/>
        </authorList>
    </citation>
    <scope>NUCLEOTIDE SEQUENCE [LARGE SCALE GENOMIC DNA]</scope>
    <source>
        <strain evidence="5 6">KC 17139</strain>
    </source>
</reference>
<keyword evidence="6" id="KW-1185">Reference proteome</keyword>
<dbReference type="SUPFAM" id="SSF53383">
    <property type="entry name" value="PLP-dependent transferases"/>
    <property type="match status" value="1"/>
</dbReference>
<evidence type="ECO:0000313" key="5">
    <source>
        <dbReference type="EMBL" id="MCO6419836.1"/>
    </source>
</evidence>
<dbReference type="EMBL" id="JAFIRR010000235">
    <property type="protein sequence ID" value="MCO6419836.1"/>
    <property type="molecule type" value="Genomic_DNA"/>
</dbReference>
<dbReference type="InterPro" id="IPR005814">
    <property type="entry name" value="Aminotrans_3"/>
</dbReference>
<accession>A0ABT1DD27</accession>
<comment type="similarity">
    <text evidence="2 4">Belongs to the class-III pyridoxal-phosphate-dependent aminotransferase family.</text>
</comment>
<dbReference type="Gene3D" id="3.90.1150.10">
    <property type="entry name" value="Aspartate Aminotransferase, domain 1"/>
    <property type="match status" value="1"/>
</dbReference>
<dbReference type="PROSITE" id="PS00600">
    <property type="entry name" value="AA_TRANSFER_CLASS_3"/>
    <property type="match status" value="1"/>
</dbReference>
<dbReference type="NCBIfam" id="NF004767">
    <property type="entry name" value="PRK06105.1"/>
    <property type="match status" value="1"/>
</dbReference>
<dbReference type="GO" id="GO:0008483">
    <property type="term" value="F:transaminase activity"/>
    <property type="evidence" value="ECO:0007669"/>
    <property type="project" value="UniProtKB-KW"/>
</dbReference>
<dbReference type="InterPro" id="IPR049704">
    <property type="entry name" value="Aminotrans_3_PPA_site"/>
</dbReference>
<evidence type="ECO:0000256" key="1">
    <source>
        <dbReference type="ARBA" id="ARBA00001933"/>
    </source>
</evidence>
<sequence length="467" mass="50916">MKPDIATIAEMDRRSVLHPFTQAKEFSEGRAGDPTIVDTADGIYIQDAHGNRLLDGFAGLYCVNIGYGRTEVAEAISRQAHRLAFYHSYAAHTTEELAILSDRLVKMAPGRMSKVFYGMSGSDANETQAKLVWYYNNLRGKPKKKKIISRERGYHGCSVVSGSMTGMSFYHDHMDLPLARIIHTGAPHQYWHGHEGESELDFSRRRAAELDALIEREGADTVGAFIGEPVLGTGGITPPPEGYWEAIQAVLRKHDVLLIADEVITGFGRTGSMFGCDHYGIEPDLITVAKGLTSAYVPLSAAIVGEKVFEVLKDGADRVGSFSHGYTYSGHPLGAAAANAVLDIVEREDLPGNARVVGAYFQDRLKRAFAQLPIVGEVRGVGLMGAVEFVADRERKLRFDPSLKVGARISQAARDRGLIARAMPQGDILGFSPPLVITEAEVDEMVSIAETAVRVVMDELAGSRQRI</sequence>
<comment type="caution">
    <text evidence="5">The sequence shown here is derived from an EMBL/GenBank/DDBJ whole genome shotgun (WGS) entry which is preliminary data.</text>
</comment>
<organism evidence="5 6">
    <name type="scientific">Siccirubricoccus soli</name>
    <dbReference type="NCBI Taxonomy" id="2899147"/>
    <lineage>
        <taxon>Bacteria</taxon>
        <taxon>Pseudomonadati</taxon>
        <taxon>Pseudomonadota</taxon>
        <taxon>Alphaproteobacteria</taxon>
        <taxon>Acetobacterales</taxon>
        <taxon>Roseomonadaceae</taxon>
        <taxon>Siccirubricoccus</taxon>
    </lineage>
</organism>
<proteinExistence type="inferred from homology"/>
<keyword evidence="3 4" id="KW-0663">Pyridoxal phosphate</keyword>
<name>A0ABT1DD27_9PROT</name>
<dbReference type="InterPro" id="IPR015421">
    <property type="entry name" value="PyrdxlP-dep_Trfase_major"/>
</dbReference>
<dbReference type="InterPro" id="IPR015422">
    <property type="entry name" value="PyrdxlP-dep_Trfase_small"/>
</dbReference>
<keyword evidence="5" id="KW-0808">Transferase</keyword>
<evidence type="ECO:0000256" key="4">
    <source>
        <dbReference type="RuleBase" id="RU003560"/>
    </source>
</evidence>
<dbReference type="CDD" id="cd00610">
    <property type="entry name" value="OAT_like"/>
    <property type="match status" value="1"/>
</dbReference>
<keyword evidence="5" id="KW-0032">Aminotransferase</keyword>
<protein>
    <submittedName>
        <fullName evidence="5">Aminotransferase</fullName>
    </submittedName>
</protein>
<gene>
    <name evidence="5" type="ORF">JYK14_27275</name>
</gene>
<evidence type="ECO:0000256" key="3">
    <source>
        <dbReference type="ARBA" id="ARBA00022898"/>
    </source>
</evidence>
<dbReference type="PANTHER" id="PTHR43094">
    <property type="entry name" value="AMINOTRANSFERASE"/>
    <property type="match status" value="1"/>
</dbReference>
<dbReference type="Pfam" id="PF00202">
    <property type="entry name" value="Aminotran_3"/>
    <property type="match status" value="1"/>
</dbReference>
<dbReference type="NCBIfam" id="NF005684">
    <property type="entry name" value="PRK07482.1"/>
    <property type="match status" value="1"/>
</dbReference>
<dbReference type="RefSeq" id="WP_252956515.1">
    <property type="nucleotide sequence ID" value="NZ_JAFIRR010000235.1"/>
</dbReference>
<evidence type="ECO:0000313" key="6">
    <source>
        <dbReference type="Proteomes" id="UP001523392"/>
    </source>
</evidence>